<dbReference type="Pfam" id="PF01850">
    <property type="entry name" value="PIN"/>
    <property type="match status" value="1"/>
</dbReference>
<name>A0A1F5KIC5_9BACT</name>
<feature type="domain" description="PIN" evidence="1">
    <location>
        <begin position="2"/>
        <end position="124"/>
    </location>
</feature>
<evidence type="ECO:0000313" key="3">
    <source>
        <dbReference type="Proteomes" id="UP000177328"/>
    </source>
</evidence>
<organism evidence="2 3">
    <name type="scientific">Candidatus Daviesbacteria bacterium RIFCSPHIGHO2_02_FULL_43_12</name>
    <dbReference type="NCBI Taxonomy" id="1797776"/>
    <lineage>
        <taxon>Bacteria</taxon>
        <taxon>Candidatus Daviesiibacteriota</taxon>
    </lineage>
</organism>
<dbReference type="SUPFAM" id="SSF88723">
    <property type="entry name" value="PIN domain-like"/>
    <property type="match status" value="1"/>
</dbReference>
<accession>A0A1F5KIC5</accession>
<dbReference type="InterPro" id="IPR029060">
    <property type="entry name" value="PIN-like_dom_sf"/>
</dbReference>
<dbReference type="AlphaFoldDB" id="A0A1F5KIC5"/>
<dbReference type="InterPro" id="IPR002716">
    <property type="entry name" value="PIN_dom"/>
</dbReference>
<dbReference type="EMBL" id="MFDD01000008">
    <property type="protein sequence ID" value="OGE40570.1"/>
    <property type="molecule type" value="Genomic_DNA"/>
</dbReference>
<reference evidence="2 3" key="1">
    <citation type="journal article" date="2016" name="Nat. Commun.">
        <title>Thousands of microbial genomes shed light on interconnected biogeochemical processes in an aquifer system.</title>
        <authorList>
            <person name="Anantharaman K."/>
            <person name="Brown C.T."/>
            <person name="Hug L.A."/>
            <person name="Sharon I."/>
            <person name="Castelle C.J."/>
            <person name="Probst A.J."/>
            <person name="Thomas B.C."/>
            <person name="Singh A."/>
            <person name="Wilkins M.J."/>
            <person name="Karaoz U."/>
            <person name="Brodie E.L."/>
            <person name="Williams K.H."/>
            <person name="Hubbard S.S."/>
            <person name="Banfield J.F."/>
        </authorList>
    </citation>
    <scope>NUCLEOTIDE SEQUENCE [LARGE SCALE GENOMIC DNA]</scope>
</reference>
<sequence>MIFIDTNYFLRFILKDNQQHSVQAANTFRQAALGELSLVTSTVVFFEIAWTLRHIYKNDHLALGEILFKLLQLNFEINDRGILIKAVIRFKDSDLELIDCYNLELAKDLKVKEFKTFDQKLARAFDKLA</sequence>
<dbReference type="Proteomes" id="UP000177328">
    <property type="component" value="Unassembled WGS sequence"/>
</dbReference>
<protein>
    <recommendedName>
        <fullName evidence="1">PIN domain-containing protein</fullName>
    </recommendedName>
</protein>
<comment type="caution">
    <text evidence="2">The sequence shown here is derived from an EMBL/GenBank/DDBJ whole genome shotgun (WGS) entry which is preliminary data.</text>
</comment>
<dbReference type="Gene3D" id="3.40.50.1010">
    <property type="entry name" value="5'-nuclease"/>
    <property type="match status" value="1"/>
</dbReference>
<evidence type="ECO:0000313" key="2">
    <source>
        <dbReference type="EMBL" id="OGE40570.1"/>
    </source>
</evidence>
<evidence type="ECO:0000259" key="1">
    <source>
        <dbReference type="Pfam" id="PF01850"/>
    </source>
</evidence>
<gene>
    <name evidence="2" type="ORF">A3D25_00430</name>
</gene>
<proteinExistence type="predicted"/>